<organism evidence="2 3">
    <name type="scientific">Zopfia rhizophila CBS 207.26</name>
    <dbReference type="NCBI Taxonomy" id="1314779"/>
    <lineage>
        <taxon>Eukaryota</taxon>
        <taxon>Fungi</taxon>
        <taxon>Dikarya</taxon>
        <taxon>Ascomycota</taxon>
        <taxon>Pezizomycotina</taxon>
        <taxon>Dothideomycetes</taxon>
        <taxon>Dothideomycetes incertae sedis</taxon>
        <taxon>Zopfiaceae</taxon>
        <taxon>Zopfia</taxon>
    </lineage>
</organism>
<reference evidence="2" key="1">
    <citation type="journal article" date="2020" name="Stud. Mycol.">
        <title>101 Dothideomycetes genomes: a test case for predicting lifestyles and emergence of pathogens.</title>
        <authorList>
            <person name="Haridas S."/>
            <person name="Albert R."/>
            <person name="Binder M."/>
            <person name="Bloem J."/>
            <person name="Labutti K."/>
            <person name="Salamov A."/>
            <person name="Andreopoulos B."/>
            <person name="Baker S."/>
            <person name="Barry K."/>
            <person name="Bills G."/>
            <person name="Bluhm B."/>
            <person name="Cannon C."/>
            <person name="Castanera R."/>
            <person name="Culley D."/>
            <person name="Daum C."/>
            <person name="Ezra D."/>
            <person name="Gonzalez J."/>
            <person name="Henrissat B."/>
            <person name="Kuo A."/>
            <person name="Liang C."/>
            <person name="Lipzen A."/>
            <person name="Lutzoni F."/>
            <person name="Magnuson J."/>
            <person name="Mondo S."/>
            <person name="Nolan M."/>
            <person name="Ohm R."/>
            <person name="Pangilinan J."/>
            <person name="Park H.-J."/>
            <person name="Ramirez L."/>
            <person name="Alfaro M."/>
            <person name="Sun H."/>
            <person name="Tritt A."/>
            <person name="Yoshinaga Y."/>
            <person name="Zwiers L.-H."/>
            <person name="Turgeon B."/>
            <person name="Goodwin S."/>
            <person name="Spatafora J."/>
            <person name="Crous P."/>
            <person name="Grigoriev I."/>
        </authorList>
    </citation>
    <scope>NUCLEOTIDE SEQUENCE</scope>
    <source>
        <strain evidence="2">CBS 207.26</strain>
    </source>
</reference>
<dbReference type="AlphaFoldDB" id="A0A6A6E7C6"/>
<keyword evidence="3" id="KW-1185">Reference proteome</keyword>
<proteinExistence type="predicted"/>
<keyword evidence="1" id="KW-0175">Coiled coil</keyword>
<gene>
    <name evidence="2" type="ORF">K469DRAFT_122979</name>
</gene>
<evidence type="ECO:0000256" key="1">
    <source>
        <dbReference type="SAM" id="Coils"/>
    </source>
</evidence>
<name>A0A6A6E7C6_9PEZI</name>
<dbReference type="EMBL" id="ML994628">
    <property type="protein sequence ID" value="KAF2187073.1"/>
    <property type="molecule type" value="Genomic_DNA"/>
</dbReference>
<accession>A0A6A6E7C6</accession>
<sequence>MEKVKLEIQMAKEAYERCKMELDKTKAEHKEILAKHDAMTAELSMKHAIAFKELHDKLETKSSRGKITNIFSPAPRSDPNHEIPPVLLFPSRTNPSYSTNLVATNVSRVSINTVFYKSKDRSIFLELDEEQKTWDLSNHILGTLAWEPSVISSSSELYLSLKHNGWSPTYIRATDGETVYIGDTPIHINFTNPDYTPQLSLPTSDWDEAPDIPSGYIAIGSEWVEREALSILGFSAHPNQD</sequence>
<protein>
    <submittedName>
        <fullName evidence="2">Uncharacterized protein</fullName>
    </submittedName>
</protein>
<feature type="coiled-coil region" evidence="1">
    <location>
        <begin position="1"/>
        <end position="42"/>
    </location>
</feature>
<evidence type="ECO:0000313" key="3">
    <source>
        <dbReference type="Proteomes" id="UP000800200"/>
    </source>
</evidence>
<evidence type="ECO:0000313" key="2">
    <source>
        <dbReference type="EMBL" id="KAF2187073.1"/>
    </source>
</evidence>
<dbReference type="Proteomes" id="UP000800200">
    <property type="component" value="Unassembled WGS sequence"/>
</dbReference>
<dbReference type="OrthoDB" id="3902060at2759"/>